<organism evidence="1 2">
    <name type="scientific">Digitaria exilis</name>
    <dbReference type="NCBI Taxonomy" id="1010633"/>
    <lineage>
        <taxon>Eukaryota</taxon>
        <taxon>Viridiplantae</taxon>
        <taxon>Streptophyta</taxon>
        <taxon>Embryophyta</taxon>
        <taxon>Tracheophyta</taxon>
        <taxon>Spermatophyta</taxon>
        <taxon>Magnoliopsida</taxon>
        <taxon>Liliopsida</taxon>
        <taxon>Poales</taxon>
        <taxon>Poaceae</taxon>
        <taxon>PACMAD clade</taxon>
        <taxon>Panicoideae</taxon>
        <taxon>Panicodae</taxon>
        <taxon>Paniceae</taxon>
        <taxon>Anthephorinae</taxon>
        <taxon>Digitaria</taxon>
    </lineage>
</organism>
<reference evidence="1" key="1">
    <citation type="submission" date="2020-07" db="EMBL/GenBank/DDBJ databases">
        <title>Genome sequence and genetic diversity analysis of an under-domesticated orphan crop, white fonio (Digitaria exilis).</title>
        <authorList>
            <person name="Bennetzen J.L."/>
            <person name="Chen S."/>
            <person name="Ma X."/>
            <person name="Wang X."/>
            <person name="Yssel A.E.J."/>
            <person name="Chaluvadi S.R."/>
            <person name="Johnson M."/>
            <person name="Gangashetty P."/>
            <person name="Hamidou F."/>
            <person name="Sanogo M.D."/>
            <person name="Zwaenepoel A."/>
            <person name="Wallace J."/>
            <person name="Van De Peer Y."/>
            <person name="Van Deynze A."/>
        </authorList>
    </citation>
    <scope>NUCLEOTIDE SEQUENCE</scope>
    <source>
        <tissue evidence="1">Leaves</tissue>
    </source>
</reference>
<evidence type="ECO:0000313" key="2">
    <source>
        <dbReference type="Proteomes" id="UP000636709"/>
    </source>
</evidence>
<gene>
    <name evidence="1" type="ORF">HU200_051231</name>
</gene>
<evidence type="ECO:0000313" key="1">
    <source>
        <dbReference type="EMBL" id="KAF8670040.1"/>
    </source>
</evidence>
<dbReference type="AlphaFoldDB" id="A0A835AQX5"/>
<protein>
    <submittedName>
        <fullName evidence="1">Uncharacterized protein</fullName>
    </submittedName>
</protein>
<dbReference type="EMBL" id="JACEFO010002268">
    <property type="protein sequence ID" value="KAF8670040.1"/>
    <property type="molecule type" value="Genomic_DNA"/>
</dbReference>
<proteinExistence type="predicted"/>
<accession>A0A835AQX5</accession>
<keyword evidence="2" id="KW-1185">Reference proteome</keyword>
<sequence>MIADVSPGKKKKGSHATVRRATKFAWRTGSLTRMPAASILHQARAEMATAAAAFRSNKKWCGHCWP</sequence>
<dbReference type="Proteomes" id="UP000636709">
    <property type="component" value="Unassembled WGS sequence"/>
</dbReference>
<comment type="caution">
    <text evidence="1">The sequence shown here is derived from an EMBL/GenBank/DDBJ whole genome shotgun (WGS) entry which is preliminary data.</text>
</comment>
<name>A0A835AQX5_9POAL</name>